<feature type="compositionally biased region" description="Polar residues" evidence="1">
    <location>
        <begin position="355"/>
        <end position="367"/>
    </location>
</feature>
<dbReference type="InParanoid" id="A5DZE0"/>
<dbReference type="InterPro" id="IPR007146">
    <property type="entry name" value="Sas10/Utp3/C1D"/>
</dbReference>
<dbReference type="HOGENOM" id="CLU_065858_0_0_1"/>
<proteinExistence type="predicted"/>
<accession>A5DZE0</accession>
<dbReference type="KEGG" id="lel:PVL30_003571"/>
<feature type="compositionally biased region" description="Basic and acidic residues" evidence="1">
    <location>
        <begin position="296"/>
        <end position="308"/>
    </location>
</feature>
<dbReference type="GeneID" id="5233255"/>
<evidence type="ECO:0000313" key="3">
    <source>
        <dbReference type="EMBL" id="EDK44548.1"/>
    </source>
</evidence>
<evidence type="ECO:0000256" key="1">
    <source>
        <dbReference type="SAM" id="MobiDB-lite"/>
    </source>
</evidence>
<evidence type="ECO:0000313" key="4">
    <source>
        <dbReference type="Proteomes" id="UP000001996"/>
    </source>
</evidence>
<dbReference type="Pfam" id="PF04000">
    <property type="entry name" value="Sas10_Utp3"/>
    <property type="match status" value="1"/>
</dbReference>
<dbReference type="OMA" id="NTIQHRI"/>
<feature type="compositionally biased region" description="Low complexity" evidence="1">
    <location>
        <begin position="247"/>
        <end position="276"/>
    </location>
</feature>
<gene>
    <name evidence="3" type="ORF">LELG_02727</name>
</gene>
<dbReference type="GO" id="GO:0032040">
    <property type="term" value="C:small-subunit processome"/>
    <property type="evidence" value="ECO:0007669"/>
    <property type="project" value="TreeGrafter"/>
</dbReference>
<feature type="region of interest" description="Disordered" evidence="1">
    <location>
        <begin position="181"/>
        <end position="319"/>
    </location>
</feature>
<dbReference type="PANTHER" id="PTHR13237">
    <property type="entry name" value="SOMETHING ABOUT SILENCING PROTEIN 10-RELATED"/>
    <property type="match status" value="1"/>
</dbReference>
<keyword evidence="2" id="KW-0812">Transmembrane</keyword>
<dbReference type="AlphaFoldDB" id="A5DZE0"/>
<feature type="compositionally biased region" description="Polar residues" evidence="1">
    <location>
        <begin position="213"/>
        <end position="222"/>
    </location>
</feature>
<dbReference type="STRING" id="379508.A5DZE0"/>
<reference evidence="3 4" key="1">
    <citation type="journal article" date="2009" name="Nature">
        <title>Evolution of pathogenicity and sexual reproduction in eight Candida genomes.</title>
        <authorList>
            <person name="Butler G."/>
            <person name="Rasmussen M.D."/>
            <person name="Lin M.F."/>
            <person name="Santos M.A."/>
            <person name="Sakthikumar S."/>
            <person name="Munro C.A."/>
            <person name="Rheinbay E."/>
            <person name="Grabherr M."/>
            <person name="Forche A."/>
            <person name="Reedy J.L."/>
            <person name="Agrafioti I."/>
            <person name="Arnaud M.B."/>
            <person name="Bates S."/>
            <person name="Brown A.J."/>
            <person name="Brunke S."/>
            <person name="Costanzo M.C."/>
            <person name="Fitzpatrick D.A."/>
            <person name="de Groot P.W."/>
            <person name="Harris D."/>
            <person name="Hoyer L.L."/>
            <person name="Hube B."/>
            <person name="Klis F.M."/>
            <person name="Kodira C."/>
            <person name="Lennard N."/>
            <person name="Logue M.E."/>
            <person name="Martin R."/>
            <person name="Neiman A.M."/>
            <person name="Nikolaou E."/>
            <person name="Quail M.A."/>
            <person name="Quinn J."/>
            <person name="Santos M.C."/>
            <person name="Schmitzberger F.F."/>
            <person name="Sherlock G."/>
            <person name="Shah P."/>
            <person name="Silverstein K.A."/>
            <person name="Skrzypek M.S."/>
            <person name="Soll D."/>
            <person name="Staggs R."/>
            <person name="Stansfield I."/>
            <person name="Stumpf M.P."/>
            <person name="Sudbery P.E."/>
            <person name="Srikantha T."/>
            <person name="Zeng Q."/>
            <person name="Berman J."/>
            <person name="Berriman M."/>
            <person name="Heitman J."/>
            <person name="Gow N.A."/>
            <person name="Lorenz M.C."/>
            <person name="Birren B.W."/>
            <person name="Kellis M."/>
            <person name="Cuomo C.A."/>
        </authorList>
    </citation>
    <scope>NUCLEOTIDE SEQUENCE [LARGE SCALE GENOMIC DNA]</scope>
    <source>
        <strain evidence="4">ATCC 11503 / BCRC 21390 / CBS 2605 / JCM 1781 / NBRC 1676 / NRRL YB-4239</strain>
    </source>
</reference>
<feature type="transmembrane region" description="Helical" evidence="2">
    <location>
        <begin position="20"/>
        <end position="39"/>
    </location>
</feature>
<dbReference type="Proteomes" id="UP000001996">
    <property type="component" value="Unassembled WGS sequence"/>
</dbReference>
<dbReference type="eggNOG" id="KOG3117">
    <property type="taxonomic scope" value="Eukaryota"/>
</dbReference>
<dbReference type="VEuPathDB" id="FungiDB:LELG_02727"/>
<dbReference type="PANTHER" id="PTHR13237:SF9">
    <property type="entry name" value="NEUROGUIDIN"/>
    <property type="match status" value="1"/>
</dbReference>
<dbReference type="FunCoup" id="A5DZE0">
    <property type="interactions" value="1094"/>
</dbReference>
<sequence length="419" mass="46904">MRCDKAKYLTLIHTSFFPNHLYLIGIFISLTMSEIDLLLKSVMSSAESTRYAVDELTAHIKENRDNLPDFINKLLQKLNQKEPEGISLLSLKNDALASYINNLSLVVLSQLDRLEGGNSTHGLDHNNNSGDVDYRTEVSKQRDEAIARTIVQRVTLEKGVKPLERKINYQMENLVKAYNKTEAQQKEQERKDEKEGEEGSSSSISSGGGGDRNASNKLVASSSDDDDDEEDDDDDDDDDELAYRPDATALAKLAPKATKSKSSASAFASASSSSSTEKYKPPKISAVAPPSSIREPTAKPDKTKRLQSMEEYLQEQSDLPIAEANIGSTIVGHGRGGVKTQHDRRKEKEIQAYEESNFTRLPATQTKKSFREKQRDMANQFAGEDWSIFENRDRNMSEGTSRKKRPASSWDRAKKRRSK</sequence>
<dbReference type="OrthoDB" id="203440at2759"/>
<keyword evidence="2" id="KW-0472">Membrane</keyword>
<keyword evidence="4" id="KW-1185">Reference proteome</keyword>
<feature type="compositionally biased region" description="Basic and acidic residues" evidence="1">
    <location>
        <begin position="183"/>
        <end position="194"/>
    </location>
</feature>
<keyword evidence="2" id="KW-1133">Transmembrane helix</keyword>
<organism evidence="3 4">
    <name type="scientific">Lodderomyces elongisporus (strain ATCC 11503 / CBS 2605 / JCM 1781 / NBRC 1676 / NRRL YB-4239)</name>
    <name type="common">Yeast</name>
    <name type="synonym">Saccharomyces elongisporus</name>
    <dbReference type="NCBI Taxonomy" id="379508"/>
    <lineage>
        <taxon>Eukaryota</taxon>
        <taxon>Fungi</taxon>
        <taxon>Dikarya</taxon>
        <taxon>Ascomycota</taxon>
        <taxon>Saccharomycotina</taxon>
        <taxon>Pichiomycetes</taxon>
        <taxon>Debaryomycetaceae</taxon>
        <taxon>Candida/Lodderomyces clade</taxon>
        <taxon>Lodderomyces</taxon>
    </lineage>
</organism>
<feature type="region of interest" description="Disordered" evidence="1">
    <location>
        <begin position="355"/>
        <end position="419"/>
    </location>
</feature>
<name>A5DZE0_LODEL</name>
<feature type="compositionally biased region" description="Acidic residues" evidence="1">
    <location>
        <begin position="223"/>
        <end position="240"/>
    </location>
</feature>
<dbReference type="EMBL" id="CH981526">
    <property type="protein sequence ID" value="EDK44548.1"/>
    <property type="molecule type" value="Genomic_DNA"/>
</dbReference>
<protein>
    <submittedName>
        <fullName evidence="3">Uncharacterized protein</fullName>
    </submittedName>
</protein>
<dbReference type="GO" id="GO:0000462">
    <property type="term" value="P:maturation of SSU-rRNA from tricistronic rRNA transcript (SSU-rRNA, 5.8S rRNA, LSU-rRNA)"/>
    <property type="evidence" value="ECO:0007669"/>
    <property type="project" value="TreeGrafter"/>
</dbReference>
<evidence type="ECO:0000256" key="2">
    <source>
        <dbReference type="SAM" id="Phobius"/>
    </source>
</evidence>